<feature type="domain" description="AB hydrolase-1" evidence="3">
    <location>
        <begin position="53"/>
        <end position="291"/>
    </location>
</feature>
<dbReference type="GO" id="GO:0052689">
    <property type="term" value="F:carboxylic ester hydrolase activity"/>
    <property type="evidence" value="ECO:0007669"/>
    <property type="project" value="TreeGrafter"/>
</dbReference>
<evidence type="ECO:0000313" key="5">
    <source>
        <dbReference type="Proteomes" id="UP000250043"/>
    </source>
</evidence>
<dbReference type="InterPro" id="IPR000073">
    <property type="entry name" value="AB_hydrolase_1"/>
</dbReference>
<reference evidence="4 5" key="1">
    <citation type="submission" date="2016-07" db="EMBL/GenBank/DDBJ databases">
        <title>Draft genome of the white-rot fungus Obba rivulosa 3A-2.</title>
        <authorList>
            <consortium name="DOE Joint Genome Institute"/>
            <person name="Miettinen O."/>
            <person name="Riley R."/>
            <person name="Acob R."/>
            <person name="Barry K."/>
            <person name="Cullen D."/>
            <person name="De Vries R."/>
            <person name="Hainaut M."/>
            <person name="Hatakka A."/>
            <person name="Henrissat B."/>
            <person name="Hilden K."/>
            <person name="Kuo R."/>
            <person name="Labutti K."/>
            <person name="Lipzen A."/>
            <person name="Makela M.R."/>
            <person name="Sandor L."/>
            <person name="Spatafora J.W."/>
            <person name="Grigoriev I.V."/>
            <person name="Hibbett D.S."/>
        </authorList>
    </citation>
    <scope>NUCLEOTIDE SEQUENCE [LARGE SCALE GENOMIC DNA]</scope>
    <source>
        <strain evidence="4 5">3A-2</strain>
    </source>
</reference>
<dbReference type="PANTHER" id="PTHR46118:SF4">
    <property type="entry name" value="PROTEIN ABHD11"/>
    <property type="match status" value="1"/>
</dbReference>
<gene>
    <name evidence="4" type="ORF">OBBRIDRAFT_843616</name>
</gene>
<proteinExistence type="inferred from homology"/>
<comment type="similarity">
    <text evidence="1">Belongs to the AB hydrolase superfamily.</text>
</comment>
<keyword evidence="5" id="KW-1185">Reference proteome</keyword>
<organism evidence="4 5">
    <name type="scientific">Obba rivulosa</name>
    <dbReference type="NCBI Taxonomy" id="1052685"/>
    <lineage>
        <taxon>Eukaryota</taxon>
        <taxon>Fungi</taxon>
        <taxon>Dikarya</taxon>
        <taxon>Basidiomycota</taxon>
        <taxon>Agaricomycotina</taxon>
        <taxon>Agaricomycetes</taxon>
        <taxon>Polyporales</taxon>
        <taxon>Gelatoporiaceae</taxon>
        <taxon>Obba</taxon>
    </lineage>
</organism>
<evidence type="ECO:0000259" key="3">
    <source>
        <dbReference type="Pfam" id="PF00561"/>
    </source>
</evidence>
<sequence length="305" mass="34525">MLASIRSPWTSRLSTPITKSTYLSHRRLASSVTPVKLHYDKYIPEDGNETEAPLVILHGLLGTKRNWGSLSKAFLRDLKRPVYALDLRNHGTSPHAEPMTYLSMASDVLQFCKDLSLHKISLLGHSMGGKVAMTVALNRETPEDILSHLIVADIAPSKGKLSDEFDGYIRALKKIEESHVRTRQDAQKILEPYEKVRDPLTRAFLLTNFESSHHSPLKAKIPIDIVGRSIPEIGSFPYEPSERTWEGPTLFIKGAKSRYINDRNISIAKQFFPNMVLETLDAGHWVHSERPHEFKALVENFLQSH</sequence>
<keyword evidence="2 4" id="KW-0378">Hydrolase</keyword>
<dbReference type="GO" id="GO:0005739">
    <property type="term" value="C:mitochondrion"/>
    <property type="evidence" value="ECO:0007669"/>
    <property type="project" value="TreeGrafter"/>
</dbReference>
<dbReference type="Pfam" id="PF00561">
    <property type="entry name" value="Abhydrolase_1"/>
    <property type="match status" value="1"/>
</dbReference>
<dbReference type="AlphaFoldDB" id="A0A8E2J576"/>
<protein>
    <submittedName>
        <fullName evidence="4">Alpha/beta-hydrolase</fullName>
    </submittedName>
</protein>
<evidence type="ECO:0000256" key="1">
    <source>
        <dbReference type="ARBA" id="ARBA00008645"/>
    </source>
</evidence>
<dbReference type="Gene3D" id="3.40.50.1820">
    <property type="entry name" value="alpha/beta hydrolase"/>
    <property type="match status" value="1"/>
</dbReference>
<evidence type="ECO:0000313" key="4">
    <source>
        <dbReference type="EMBL" id="OCH94808.1"/>
    </source>
</evidence>
<accession>A0A8E2J576</accession>
<dbReference type="InterPro" id="IPR029058">
    <property type="entry name" value="AB_hydrolase_fold"/>
</dbReference>
<dbReference type="PANTHER" id="PTHR46118">
    <property type="entry name" value="PROTEIN ABHD11"/>
    <property type="match status" value="1"/>
</dbReference>
<name>A0A8E2J576_9APHY</name>
<evidence type="ECO:0000256" key="2">
    <source>
        <dbReference type="ARBA" id="ARBA00022801"/>
    </source>
</evidence>
<dbReference type="OrthoDB" id="8119704at2759"/>
<dbReference type="EMBL" id="KV722340">
    <property type="protein sequence ID" value="OCH94808.1"/>
    <property type="molecule type" value="Genomic_DNA"/>
</dbReference>
<dbReference type="Proteomes" id="UP000250043">
    <property type="component" value="Unassembled WGS sequence"/>
</dbReference>
<dbReference type="SUPFAM" id="SSF53474">
    <property type="entry name" value="alpha/beta-Hydrolases"/>
    <property type="match status" value="1"/>
</dbReference>